<accession>A0A0C2WUF5</accession>
<organism evidence="1 2">
    <name type="scientific">Amanita muscaria (strain Koide BX008)</name>
    <dbReference type="NCBI Taxonomy" id="946122"/>
    <lineage>
        <taxon>Eukaryota</taxon>
        <taxon>Fungi</taxon>
        <taxon>Dikarya</taxon>
        <taxon>Basidiomycota</taxon>
        <taxon>Agaricomycotina</taxon>
        <taxon>Agaricomycetes</taxon>
        <taxon>Agaricomycetidae</taxon>
        <taxon>Agaricales</taxon>
        <taxon>Pluteineae</taxon>
        <taxon>Amanitaceae</taxon>
        <taxon>Amanita</taxon>
    </lineage>
</organism>
<dbReference type="Proteomes" id="UP000054549">
    <property type="component" value="Unassembled WGS sequence"/>
</dbReference>
<evidence type="ECO:0000313" key="2">
    <source>
        <dbReference type="Proteomes" id="UP000054549"/>
    </source>
</evidence>
<reference evidence="1 2" key="1">
    <citation type="submission" date="2014-04" db="EMBL/GenBank/DDBJ databases">
        <title>Evolutionary Origins and Diversification of the Mycorrhizal Mutualists.</title>
        <authorList>
            <consortium name="DOE Joint Genome Institute"/>
            <consortium name="Mycorrhizal Genomics Consortium"/>
            <person name="Kohler A."/>
            <person name="Kuo A."/>
            <person name="Nagy L.G."/>
            <person name="Floudas D."/>
            <person name="Copeland A."/>
            <person name="Barry K.W."/>
            <person name="Cichocki N."/>
            <person name="Veneault-Fourrey C."/>
            <person name="LaButti K."/>
            <person name="Lindquist E.A."/>
            <person name="Lipzen A."/>
            <person name="Lundell T."/>
            <person name="Morin E."/>
            <person name="Murat C."/>
            <person name="Riley R."/>
            <person name="Ohm R."/>
            <person name="Sun H."/>
            <person name="Tunlid A."/>
            <person name="Henrissat B."/>
            <person name="Grigoriev I.V."/>
            <person name="Hibbett D.S."/>
            <person name="Martin F."/>
        </authorList>
    </citation>
    <scope>NUCLEOTIDE SEQUENCE [LARGE SCALE GENOMIC DNA]</scope>
    <source>
        <strain evidence="1 2">Koide BX008</strain>
    </source>
</reference>
<protein>
    <submittedName>
        <fullName evidence="1">Uncharacterized protein</fullName>
    </submittedName>
</protein>
<dbReference type="AlphaFoldDB" id="A0A0C2WUF5"/>
<dbReference type="InParanoid" id="A0A0C2WUF5"/>
<gene>
    <name evidence="1" type="ORF">M378DRAFT_162032</name>
</gene>
<proteinExistence type="predicted"/>
<sequence length="59" mass="6519">MPQLQSSAVSKFLPLVASRHQSLSSAPVVHLQVMSQYQSSVVFSVVLTNHDMCFTIKLD</sequence>
<dbReference type="HOGENOM" id="CLU_2960242_0_0_1"/>
<evidence type="ECO:0000313" key="1">
    <source>
        <dbReference type="EMBL" id="KIL65412.1"/>
    </source>
</evidence>
<keyword evidence="2" id="KW-1185">Reference proteome</keyword>
<dbReference type="EMBL" id="KN818242">
    <property type="protein sequence ID" value="KIL65412.1"/>
    <property type="molecule type" value="Genomic_DNA"/>
</dbReference>
<name>A0A0C2WUF5_AMAMK</name>